<accession>A0ABR0TWR4</accession>
<feature type="compositionally biased region" description="Basic and acidic residues" evidence="1">
    <location>
        <begin position="660"/>
        <end position="680"/>
    </location>
</feature>
<proteinExistence type="predicted"/>
<evidence type="ECO:0000313" key="4">
    <source>
        <dbReference type="EMBL" id="KAK6008843.1"/>
    </source>
</evidence>
<feature type="region of interest" description="Disordered" evidence="1">
    <location>
        <begin position="52"/>
        <end position="125"/>
    </location>
</feature>
<dbReference type="SUPFAM" id="SSF57414">
    <property type="entry name" value="Hairpin loop containing domain-like"/>
    <property type="match status" value="2"/>
</dbReference>
<feature type="chain" id="PRO_5046261932" description="Apple domain-containing protein" evidence="2">
    <location>
        <begin position="23"/>
        <end position="699"/>
    </location>
</feature>
<dbReference type="Proteomes" id="UP001341245">
    <property type="component" value="Unassembled WGS sequence"/>
</dbReference>
<gene>
    <name evidence="4" type="ORF">QM012_000746</name>
</gene>
<reference evidence="4 5" key="1">
    <citation type="submission" date="2023-11" db="EMBL/GenBank/DDBJ databases">
        <title>Draft genome sequence and annotation of the polyextremotolerant black yeast-like fungus Aureobasidium pullulans NRRL 62042.</title>
        <authorList>
            <person name="Dielentheis-Frenken M.R.E."/>
            <person name="Wibberg D."/>
            <person name="Blank L.M."/>
            <person name="Tiso T."/>
        </authorList>
    </citation>
    <scope>NUCLEOTIDE SEQUENCE [LARGE SCALE GENOMIC DNA]</scope>
    <source>
        <strain evidence="4 5">NRRL 62042</strain>
    </source>
</reference>
<evidence type="ECO:0000313" key="5">
    <source>
        <dbReference type="Proteomes" id="UP001341245"/>
    </source>
</evidence>
<feature type="region of interest" description="Disordered" evidence="1">
    <location>
        <begin position="430"/>
        <end position="470"/>
    </location>
</feature>
<organism evidence="4 5">
    <name type="scientific">Aureobasidium pullulans</name>
    <name type="common">Black yeast</name>
    <name type="synonym">Pullularia pullulans</name>
    <dbReference type="NCBI Taxonomy" id="5580"/>
    <lineage>
        <taxon>Eukaryota</taxon>
        <taxon>Fungi</taxon>
        <taxon>Dikarya</taxon>
        <taxon>Ascomycota</taxon>
        <taxon>Pezizomycotina</taxon>
        <taxon>Dothideomycetes</taxon>
        <taxon>Dothideomycetidae</taxon>
        <taxon>Dothideales</taxon>
        <taxon>Saccotheciaceae</taxon>
        <taxon>Aureobasidium</taxon>
    </lineage>
</organism>
<evidence type="ECO:0000256" key="2">
    <source>
        <dbReference type="SAM" id="SignalP"/>
    </source>
</evidence>
<name>A0ABR0TWR4_AURPU</name>
<feature type="signal peptide" evidence="2">
    <location>
        <begin position="1"/>
        <end position="22"/>
    </location>
</feature>
<dbReference type="PROSITE" id="PS50948">
    <property type="entry name" value="PAN"/>
    <property type="match status" value="1"/>
</dbReference>
<dbReference type="InterPro" id="IPR003609">
    <property type="entry name" value="Pan_app"/>
</dbReference>
<feature type="compositionally biased region" description="Low complexity" evidence="1">
    <location>
        <begin position="58"/>
        <end position="125"/>
    </location>
</feature>
<dbReference type="EMBL" id="JASGXD010000001">
    <property type="protein sequence ID" value="KAK6008843.1"/>
    <property type="molecule type" value="Genomic_DNA"/>
</dbReference>
<comment type="caution">
    <text evidence="4">The sequence shown here is derived from an EMBL/GenBank/DDBJ whole genome shotgun (WGS) entry which is preliminary data.</text>
</comment>
<keyword evidence="2" id="KW-0732">Signal</keyword>
<dbReference type="Pfam" id="PF00024">
    <property type="entry name" value="PAN_1"/>
    <property type="match status" value="2"/>
</dbReference>
<feature type="region of interest" description="Disordered" evidence="1">
    <location>
        <begin position="660"/>
        <end position="685"/>
    </location>
</feature>
<dbReference type="Gene3D" id="3.50.4.10">
    <property type="entry name" value="Hepatocyte Growth Factor"/>
    <property type="match status" value="1"/>
</dbReference>
<sequence length="699" mass="72525">MRFVDASLAAVCFVQLFATGWCLSPPDQLLADSPNIDNGFAGPPLREYATPALRKRQSTASTSSDTSSGTSASSSSSSSSSGVYTNSTMSSTMSSTSSMSSSANSTSSRASSTTSSSTTASASPTTVDGVTFEIQNNTIYSGTLLNLMRKRAADSGIDMCLNKCASNSTCQGTAYDNTTNACTYYSSVNRSSQVARNGTTFALVENRPNNSTSSSTMSSSTMTKSMNSTSSHSMSMTANSTSSHSSTTSSKTTSSTSATPTNHVGARTCQQIAAAGSTFTGSNNVIYAVICSKMNKRMLLDGFALSPKADGDLGTAQSGSFEGCAPYCDQNSQCNSYSYTSNNGTCYLSSSKDVTQPIAGRDYAYKVQNTTSSSSTSTSSSTSDFVPDGYSISKTTICETPTGASVITASATSSSSTTSSSSFLSMSSSSVSSSTPSSSTPTSSSSSSTSPSSSAPSSTTLSSSSTSPTAQVRIATQVRVVADRTRTVNSKAPAVQTVISVQTKGAVVTSYSVVSSGSTFTIMETATSVRSIYTSTKRVASLRRSTVTTLRNARPSNVTVGTVTVTSDVVIPSGYTTITASGSTVTHSVDRTVATGVATVTAPASTVTTTVATYTASGSSTVTSGISTVTMDAASMEFLTVVRREEKPLQDAQIAKINNAKEIDEEKHDDEKKNDDERKIEHKRQRPWIAFDGLTEMWM</sequence>
<feature type="domain" description="Apple" evidence="3">
    <location>
        <begin position="291"/>
        <end position="372"/>
    </location>
</feature>
<feature type="region of interest" description="Disordered" evidence="1">
    <location>
        <begin position="205"/>
        <end position="262"/>
    </location>
</feature>
<feature type="compositionally biased region" description="Low complexity" evidence="1">
    <location>
        <begin position="211"/>
        <end position="259"/>
    </location>
</feature>
<evidence type="ECO:0000259" key="3">
    <source>
        <dbReference type="PROSITE" id="PS50948"/>
    </source>
</evidence>
<evidence type="ECO:0000256" key="1">
    <source>
        <dbReference type="SAM" id="MobiDB-lite"/>
    </source>
</evidence>
<protein>
    <recommendedName>
        <fullName evidence="3">Apple domain-containing protein</fullName>
    </recommendedName>
</protein>
<keyword evidence="5" id="KW-1185">Reference proteome</keyword>
<dbReference type="SMART" id="SM00473">
    <property type="entry name" value="PAN_AP"/>
    <property type="match status" value="2"/>
</dbReference>